<dbReference type="AlphaFoldDB" id="A0A9P6Z4B9"/>
<keyword evidence="3" id="KW-1185">Reference proteome</keyword>
<protein>
    <submittedName>
        <fullName evidence="2">Uncharacterized protein</fullName>
    </submittedName>
</protein>
<sequence length="100" mass="11338">MSWEPTSEGFGEAQAAHTAPAVSEEQQRAAYRDYQWASNRARYEYNENAVDENGMAPRNESLEKELFDNEQQGAIDFSKYEKIPVKVERGAAPPPIRNVC</sequence>
<dbReference type="Proteomes" id="UP000740926">
    <property type="component" value="Unassembled WGS sequence"/>
</dbReference>
<dbReference type="EMBL" id="JAANIU010000742">
    <property type="protein sequence ID" value="KAG1570410.1"/>
    <property type="molecule type" value="Genomic_DNA"/>
</dbReference>
<feature type="region of interest" description="Disordered" evidence="1">
    <location>
        <begin position="1"/>
        <end position="29"/>
    </location>
</feature>
<name>A0A9P6Z4B9_9FUNG</name>
<gene>
    <name evidence="2" type="ORF">G6F50_005515</name>
</gene>
<accession>A0A9P6Z4B9</accession>
<evidence type="ECO:0000313" key="3">
    <source>
        <dbReference type="Proteomes" id="UP000740926"/>
    </source>
</evidence>
<organism evidence="2 3">
    <name type="scientific">Rhizopus delemar</name>
    <dbReference type="NCBI Taxonomy" id="936053"/>
    <lineage>
        <taxon>Eukaryota</taxon>
        <taxon>Fungi</taxon>
        <taxon>Fungi incertae sedis</taxon>
        <taxon>Mucoromycota</taxon>
        <taxon>Mucoromycotina</taxon>
        <taxon>Mucoromycetes</taxon>
        <taxon>Mucorales</taxon>
        <taxon>Mucorineae</taxon>
        <taxon>Rhizopodaceae</taxon>
        <taxon>Rhizopus</taxon>
    </lineage>
</organism>
<proteinExistence type="predicted"/>
<evidence type="ECO:0000256" key="1">
    <source>
        <dbReference type="SAM" id="MobiDB-lite"/>
    </source>
</evidence>
<comment type="caution">
    <text evidence="2">The sequence shown here is derived from an EMBL/GenBank/DDBJ whole genome shotgun (WGS) entry which is preliminary data.</text>
</comment>
<evidence type="ECO:0000313" key="2">
    <source>
        <dbReference type="EMBL" id="KAG1570410.1"/>
    </source>
</evidence>
<reference evidence="2 3" key="1">
    <citation type="journal article" date="2020" name="Microb. Genom.">
        <title>Genetic diversity of clinical and environmental Mucorales isolates obtained from an investigation of mucormycosis cases among solid organ transplant recipients.</title>
        <authorList>
            <person name="Nguyen M.H."/>
            <person name="Kaul D."/>
            <person name="Muto C."/>
            <person name="Cheng S.J."/>
            <person name="Richter R.A."/>
            <person name="Bruno V.M."/>
            <person name="Liu G."/>
            <person name="Beyhan S."/>
            <person name="Sundermann A.J."/>
            <person name="Mounaud S."/>
            <person name="Pasculle A.W."/>
            <person name="Nierman W.C."/>
            <person name="Driscoll E."/>
            <person name="Cumbie R."/>
            <person name="Clancy C.J."/>
            <person name="Dupont C.L."/>
        </authorList>
    </citation>
    <scope>NUCLEOTIDE SEQUENCE [LARGE SCALE GENOMIC DNA]</scope>
    <source>
        <strain evidence="2 3">GL24</strain>
    </source>
</reference>